<protein>
    <submittedName>
        <fullName evidence="1">Class I SAM-dependent methyltransferase</fullName>
        <ecNumber evidence="1">2.1.1.-</ecNumber>
    </submittedName>
</protein>
<sequence>MKFSYNTVAVVFDVIDVIFFKLGKNNPRKTIYNIIPNSNIKILDVCTGTGSNVIKLAKEKSLVNITGIDNSQGMLNVGLKKILKHKLSNINFMLQDAADMQFEKDTFDYAVISLILHEMDDETAYKTLQNTYNVLKDNGKLIVFEFIVPENKKFLPNFAFKLVKKVEDDELFPAFLAKDKDKYFQDNGFKIEKIHKFQYTVIYELAKI</sequence>
<evidence type="ECO:0000313" key="1">
    <source>
        <dbReference type="EMBL" id="HIZ89171.1"/>
    </source>
</evidence>
<dbReference type="GO" id="GO:0008168">
    <property type="term" value="F:methyltransferase activity"/>
    <property type="evidence" value="ECO:0007669"/>
    <property type="project" value="UniProtKB-KW"/>
</dbReference>
<dbReference type="Gene3D" id="3.40.50.150">
    <property type="entry name" value="Vaccinia Virus protein VP39"/>
    <property type="match status" value="1"/>
</dbReference>
<dbReference type="Proteomes" id="UP000824176">
    <property type="component" value="Unassembled WGS sequence"/>
</dbReference>
<dbReference type="CDD" id="cd02440">
    <property type="entry name" value="AdoMet_MTases"/>
    <property type="match status" value="1"/>
</dbReference>
<proteinExistence type="predicted"/>
<dbReference type="Pfam" id="PF01209">
    <property type="entry name" value="Ubie_methyltran"/>
    <property type="match status" value="1"/>
</dbReference>
<dbReference type="GO" id="GO:0032259">
    <property type="term" value="P:methylation"/>
    <property type="evidence" value="ECO:0007669"/>
    <property type="project" value="UniProtKB-KW"/>
</dbReference>
<dbReference type="SUPFAM" id="SSF53335">
    <property type="entry name" value="S-adenosyl-L-methionine-dependent methyltransferases"/>
    <property type="match status" value="1"/>
</dbReference>
<evidence type="ECO:0000313" key="2">
    <source>
        <dbReference type="Proteomes" id="UP000824176"/>
    </source>
</evidence>
<reference evidence="1" key="1">
    <citation type="journal article" date="2021" name="PeerJ">
        <title>Extensive microbial diversity within the chicken gut microbiome revealed by metagenomics and culture.</title>
        <authorList>
            <person name="Gilroy R."/>
            <person name="Ravi A."/>
            <person name="Getino M."/>
            <person name="Pursley I."/>
            <person name="Horton D.L."/>
            <person name="Alikhan N.F."/>
            <person name="Baker D."/>
            <person name="Gharbi K."/>
            <person name="Hall N."/>
            <person name="Watson M."/>
            <person name="Adriaenssens E.M."/>
            <person name="Foster-Nyarko E."/>
            <person name="Jarju S."/>
            <person name="Secka A."/>
            <person name="Antonio M."/>
            <person name="Oren A."/>
            <person name="Chaudhuri R.R."/>
            <person name="La Ragione R."/>
            <person name="Hildebrand F."/>
            <person name="Pallen M.J."/>
        </authorList>
    </citation>
    <scope>NUCLEOTIDE SEQUENCE</scope>
    <source>
        <strain evidence="1">ChiW4-1371</strain>
    </source>
</reference>
<keyword evidence="1" id="KW-0808">Transferase</keyword>
<dbReference type="EC" id="2.1.1.-" evidence="1"/>
<comment type="caution">
    <text evidence="1">The sequence shown here is derived from an EMBL/GenBank/DDBJ whole genome shotgun (WGS) entry which is preliminary data.</text>
</comment>
<dbReference type="AlphaFoldDB" id="A0A9D2GUE6"/>
<dbReference type="EMBL" id="DXAQ01000071">
    <property type="protein sequence ID" value="HIZ89171.1"/>
    <property type="molecule type" value="Genomic_DNA"/>
</dbReference>
<gene>
    <name evidence="1" type="ORF">H9804_04440</name>
</gene>
<dbReference type="PANTHER" id="PTHR43591">
    <property type="entry name" value="METHYLTRANSFERASE"/>
    <property type="match status" value="1"/>
</dbReference>
<dbReference type="InterPro" id="IPR029063">
    <property type="entry name" value="SAM-dependent_MTases_sf"/>
</dbReference>
<reference evidence="1" key="2">
    <citation type="submission" date="2021-04" db="EMBL/GenBank/DDBJ databases">
        <authorList>
            <person name="Gilroy R."/>
        </authorList>
    </citation>
    <scope>NUCLEOTIDE SEQUENCE</scope>
    <source>
        <strain evidence="1">ChiW4-1371</strain>
    </source>
</reference>
<accession>A0A9D2GUE6</accession>
<keyword evidence="1" id="KW-0489">Methyltransferase</keyword>
<organism evidence="1 2">
    <name type="scientific">Candidatus Mucispirillum faecigallinarum</name>
    <dbReference type="NCBI Taxonomy" id="2838699"/>
    <lineage>
        <taxon>Bacteria</taxon>
        <taxon>Pseudomonadati</taxon>
        <taxon>Deferribacterota</taxon>
        <taxon>Deferribacteres</taxon>
        <taxon>Deferribacterales</taxon>
        <taxon>Mucispirillaceae</taxon>
        <taxon>Mucispirillum</taxon>
    </lineage>
</organism>
<name>A0A9D2GUE6_9BACT</name>
<dbReference type="PANTHER" id="PTHR43591:SF110">
    <property type="entry name" value="RHODANESE DOMAIN-CONTAINING PROTEIN"/>
    <property type="match status" value="1"/>
</dbReference>